<evidence type="ECO:0000313" key="2">
    <source>
        <dbReference type="Proteomes" id="UP001056730"/>
    </source>
</evidence>
<dbReference type="RefSeq" id="WP_165712959.1">
    <property type="nucleotide sequence ID" value="NZ_CP086395.1"/>
</dbReference>
<dbReference type="KEGG" id="lfo:LMK00_08370"/>
<dbReference type="Proteomes" id="UP001056730">
    <property type="component" value="Chromosome"/>
</dbReference>
<accession>A0A9Q9D650</accession>
<sequence>MKKIILLYSAVFLIIGGSAYSWYKSQYKGDNYYVRIYDAYKPSEKEVYKKGKKVIRYTYTVQGFDEKGDSQILKFSTFYKIKPYSYLEIFYNEENGSVDWVGRDRSEIPKNALEQLQ</sequence>
<dbReference type="AlphaFoldDB" id="A0A9Q9D650"/>
<dbReference type="InterPro" id="IPR006542">
    <property type="entry name" value="DUF1093"/>
</dbReference>
<reference evidence="1" key="1">
    <citation type="journal article" date="2022" name="Front. Microbiol.">
        <title>Feed Insects as a Reservoir of Granadaene-Producing Lactococci.</title>
        <authorList>
            <person name="Neuzil-Bunesova V."/>
            <person name="Ramirez Garcia A."/>
            <person name="Modrackova N."/>
            <person name="Makovska M."/>
            <person name="Sabolova M."/>
            <person name="Sproer C."/>
            <person name="Bunk B."/>
            <person name="Blom J."/>
            <person name="Schwab C."/>
        </authorList>
    </citation>
    <scope>NUCLEOTIDE SEQUENCE</scope>
    <source>
        <strain evidence="1">I4/6O</strain>
    </source>
</reference>
<dbReference type="Pfam" id="PF06486">
    <property type="entry name" value="DUF1093"/>
    <property type="match status" value="1"/>
</dbReference>
<dbReference type="InterPro" id="IPR036166">
    <property type="entry name" value="YxeA-like_sf"/>
</dbReference>
<protein>
    <submittedName>
        <fullName evidence="1">YxeA family protein</fullName>
    </submittedName>
</protein>
<name>A0A9Q9D650_9LACT</name>
<dbReference type="NCBIfam" id="TIGR01655">
    <property type="entry name" value="yxeA_fam"/>
    <property type="match status" value="1"/>
</dbReference>
<proteinExistence type="predicted"/>
<dbReference type="PANTHER" id="PTHR36433">
    <property type="entry name" value="HYPOTHETICAL CYTOSOLIC PROTEIN"/>
    <property type="match status" value="1"/>
</dbReference>
<dbReference type="PANTHER" id="PTHR36433:SF2">
    <property type="entry name" value="YXEA FAMILY PROTEIN"/>
    <property type="match status" value="1"/>
</dbReference>
<organism evidence="1 2">
    <name type="scientific">Lactococcus formosensis</name>
    <dbReference type="NCBI Taxonomy" id="1281486"/>
    <lineage>
        <taxon>Bacteria</taxon>
        <taxon>Bacillati</taxon>
        <taxon>Bacillota</taxon>
        <taxon>Bacilli</taxon>
        <taxon>Lactobacillales</taxon>
        <taxon>Streptococcaceae</taxon>
        <taxon>Lactococcus</taxon>
    </lineage>
</organism>
<dbReference type="Gene3D" id="2.40.50.480">
    <property type="match status" value="1"/>
</dbReference>
<dbReference type="EMBL" id="CP086395">
    <property type="protein sequence ID" value="USJ19838.1"/>
    <property type="molecule type" value="Genomic_DNA"/>
</dbReference>
<dbReference type="SUPFAM" id="SSF159121">
    <property type="entry name" value="BC4932-like"/>
    <property type="match status" value="1"/>
</dbReference>
<gene>
    <name evidence="1" type="ORF">LMK00_08370</name>
</gene>
<evidence type="ECO:0000313" key="1">
    <source>
        <dbReference type="EMBL" id="USJ19838.1"/>
    </source>
</evidence>